<comment type="caution">
    <text evidence="4">The sequence shown here is derived from an EMBL/GenBank/DDBJ whole genome shotgun (WGS) entry which is preliminary data.</text>
</comment>
<proteinExistence type="predicted"/>
<dbReference type="Pfam" id="PF00932">
    <property type="entry name" value="LTD"/>
    <property type="match status" value="1"/>
</dbReference>
<dbReference type="NCBIfam" id="NF012200">
    <property type="entry name" value="choice_anch_D"/>
    <property type="match status" value="2"/>
</dbReference>
<feature type="chain" id="PRO_5045315895" description="LTD domain-containing protein" evidence="2">
    <location>
        <begin position="22"/>
        <end position="1889"/>
    </location>
</feature>
<evidence type="ECO:0000256" key="1">
    <source>
        <dbReference type="ARBA" id="ARBA00022729"/>
    </source>
</evidence>
<feature type="domain" description="LTD" evidence="3">
    <location>
        <begin position="968"/>
        <end position="1141"/>
    </location>
</feature>
<sequence length="1889" mass="201568">MKKKYSLVLIAFLFGFFSINAQYDVNFEDDSKTGYASGTVTLNGIDWNMTDALIGDLANDWKNGSQSARLRGYGSSSISMLQNKTNGIGTISFDYRRYGTDAQVDWRVEYSIDNGANWIQAGSTFTAPASSVVQTFNATVNITGSARIRIIRETPSGTANRRLNIDDISISDYIITSDLAISGAATDHGSSCLNTSASTLQYTITNNGAVPAVDVNVVSDDPQFVVSNLSSTTIAPSGTATYDVTFTPTAFGAQTATLTISSTTITDDATSILTGTGITAPNITTQPTNQNEIIPNTATFSVASSNATTYQWEVNSGSGWNNVTGGTGATTNTYTTGATNATMDGNIYRCVLSNTCGSTTSNSATLNLSNPNPNNVTGISGCFEDNSVILSWTLPTGITPTGYVVFAIDGGTDPAGTKTDANTYTANSDFSLATPVTPASLGRVVYKGNATSATITGLTENNNYSFTVYSYVGETLTGWASGGTGGSTVTNGIAQGDISNLTATPLTNQVNLSWNNPTPTSCWDQLIIVANQGSVTFTPTGDGSAYSGADNDVYTTPNQLVYETTANVTNKSVTGLVNGLNYCFKVFIRRGTTWSEGVEVCSVPSLTYCGADGGTNASGILNVNLNTIDNTTVSTNSYSDYTAITTNLTLGDNYNLSVNVNTSGNYTSYVKVWIDWNQDGTFNNSGNEAFELGTTTNSANAQPSLSPLSITVPTNAVLGNIRMRVSAKSDNGGPYATPCEDFDFGEVEDYTINVIQPTNAEINVKGNNITIPNGFNAPYGLNNTLFGSTNVGSTSAEKSYFVENIGATALNLTGAPIVEITGTNASDFTVTLQPNTSIASSSDSEFRIEFSPTADGTRTATVSIINSDSDENPYTFDIEGTGVCTATLVSSIWPIEGPENTEVTISSAEDLTGAYAELNGLLMTTVSSTSTELVVLVPAGATSGNLVVQFPTGCSSTNTFTFIDNAISGCETALSSTIPNDLFISEVTDATSGSSSYVEIFNGTSGTINLSDYSINVYNNGNASPSSSNVLSGNLTSGSVYVVALGTTSCSPLNNLSVSPNQTFSSSSGINFDNNSSDMIALYRISTTSIIDAFGVYGSSTWANGLGIGGDGVNFRRQNNATPLPSSTFDINDWDMIDWTDCSDSDYLDIGLFDFSLGIPPTVSVLNTPTFDCNNSIQLTVNGSEGVAGGLPLSYQWYYLAPNATTFVAVPNNVDFNNDSTSATLDIINPITYIDYQFYCQVRENSSTCYTASNAVKISAETAIWDGTNWSSAPASNKTAILNADYNTSVNVNGETSFEACNLIINDAELIIADANNGGVNTYVEVGNDLILNGTASILVHPQGAFVQINDDGLVTADNPDNIQVNKRTAMMDNWYEYTYWSSPVFEETIGDALVDASSNRRFKFSAQDYRDSNQEINNTNTFIIGQDNIDDPSSFADGTGYDWQQTNNSDFMTPGVGYASTHDSGLFSALPCNNGPNCQFTYSFRGLFNNGVIEVWMYRNDEETNDNNWNLLGNPYPSAISADAFLNYNADIGTATNRVVDGAIYLWSQNTPPDGNTSGNEVLNFSQSDYAIINGVGETATSAGGDGSDPTNRMIPSGQAFFIAMSDTAPTTEYVSNPTAQAGDIQRKRVVFNNSMRVRGTNDNSQFFRQNTTNTPNKLWLDLTTDNGVFNQILVGYVNNATNGLDKMYFDAPMASPNVNAVMYSIIEGSDKKYTIQGKAPESLTLNEVIPLGFSTLINTPTIYTLTISKLEGEFLTTNTIYVKDKLLNITHNLSETDYTFTSEAGEFNERFEIVFIPEALSIDDKDISPKDLTIIELNDNDVKFTIGANITIEHVEIIDLLGRTLYNFNGNSNSEIYNLSALSQATYLAKVTLSNGQVITKKAVKRK</sequence>
<gene>
    <name evidence="4" type="ORF">GCM10009431_05430</name>
</gene>
<evidence type="ECO:0000313" key="4">
    <source>
        <dbReference type="EMBL" id="GAA0737993.1"/>
    </source>
</evidence>
<keyword evidence="5" id="KW-1185">Reference proteome</keyword>
<dbReference type="InterPro" id="IPR036116">
    <property type="entry name" value="FN3_sf"/>
</dbReference>
<dbReference type="InterPro" id="IPR045474">
    <property type="entry name" value="GEVED"/>
</dbReference>
<evidence type="ECO:0000259" key="3">
    <source>
        <dbReference type="PROSITE" id="PS51841"/>
    </source>
</evidence>
<name>A0ABP3UPX0_9FLAO</name>
<organism evidence="4 5">
    <name type="scientific">Gaetbulibacter jejuensis</name>
    <dbReference type="NCBI Taxonomy" id="584607"/>
    <lineage>
        <taxon>Bacteria</taxon>
        <taxon>Pseudomonadati</taxon>
        <taxon>Bacteroidota</taxon>
        <taxon>Flavobacteriia</taxon>
        <taxon>Flavobacteriales</taxon>
        <taxon>Flavobacteriaceae</taxon>
        <taxon>Gaetbulibacter</taxon>
    </lineage>
</organism>
<dbReference type="NCBIfam" id="TIGR04183">
    <property type="entry name" value="Por_Secre_tail"/>
    <property type="match status" value="1"/>
</dbReference>
<dbReference type="SUPFAM" id="SSF49265">
    <property type="entry name" value="Fibronectin type III"/>
    <property type="match status" value="1"/>
</dbReference>
<dbReference type="InterPro" id="IPR013783">
    <property type="entry name" value="Ig-like_fold"/>
</dbReference>
<dbReference type="InterPro" id="IPR026444">
    <property type="entry name" value="Secre_tail"/>
</dbReference>
<dbReference type="PROSITE" id="PS51841">
    <property type="entry name" value="LTD"/>
    <property type="match status" value="1"/>
</dbReference>
<dbReference type="InterPro" id="IPR003961">
    <property type="entry name" value="FN3_dom"/>
</dbReference>
<dbReference type="Gene3D" id="2.60.40.10">
    <property type="entry name" value="Immunoglobulins"/>
    <property type="match status" value="3"/>
</dbReference>
<dbReference type="RefSeq" id="WP_343795582.1">
    <property type="nucleotide sequence ID" value="NZ_BAAAGF010000001.1"/>
</dbReference>
<dbReference type="EMBL" id="BAAAGF010000001">
    <property type="protein sequence ID" value="GAA0737993.1"/>
    <property type="molecule type" value="Genomic_DNA"/>
</dbReference>
<keyword evidence="1 2" id="KW-0732">Signal</keyword>
<dbReference type="SMART" id="SM00060">
    <property type="entry name" value="FN3"/>
    <property type="match status" value="2"/>
</dbReference>
<protein>
    <recommendedName>
        <fullName evidence="3">LTD domain-containing protein</fullName>
    </recommendedName>
</protein>
<evidence type="ECO:0000256" key="2">
    <source>
        <dbReference type="SAM" id="SignalP"/>
    </source>
</evidence>
<dbReference type="Pfam" id="PF20009">
    <property type="entry name" value="GEVED"/>
    <property type="match status" value="1"/>
</dbReference>
<accession>A0ABP3UPX0</accession>
<dbReference type="InterPro" id="IPR001322">
    <property type="entry name" value="Lamin_tail_dom"/>
</dbReference>
<evidence type="ECO:0000313" key="5">
    <source>
        <dbReference type="Proteomes" id="UP001500736"/>
    </source>
</evidence>
<dbReference type="Proteomes" id="UP001500736">
    <property type="component" value="Unassembled WGS sequence"/>
</dbReference>
<reference evidence="5" key="1">
    <citation type="journal article" date="2019" name="Int. J. Syst. Evol. Microbiol.">
        <title>The Global Catalogue of Microorganisms (GCM) 10K type strain sequencing project: providing services to taxonomists for standard genome sequencing and annotation.</title>
        <authorList>
            <consortium name="The Broad Institute Genomics Platform"/>
            <consortium name="The Broad Institute Genome Sequencing Center for Infectious Disease"/>
            <person name="Wu L."/>
            <person name="Ma J."/>
        </authorList>
    </citation>
    <scope>NUCLEOTIDE SEQUENCE [LARGE SCALE GENOMIC DNA]</scope>
    <source>
        <strain evidence="5">JCM 15976</strain>
    </source>
</reference>
<feature type="signal peptide" evidence="2">
    <location>
        <begin position="1"/>
        <end position="21"/>
    </location>
</feature>